<evidence type="ECO:0000259" key="5">
    <source>
        <dbReference type="Pfam" id="PF25021"/>
    </source>
</evidence>
<evidence type="ECO:0000313" key="6">
    <source>
        <dbReference type="EMBL" id="PQJ12221.1"/>
    </source>
</evidence>
<name>A0A2S7T027_9BACT</name>
<evidence type="ECO:0000256" key="1">
    <source>
        <dbReference type="ARBA" id="ARBA00022737"/>
    </source>
</evidence>
<comment type="caution">
    <text evidence="6">The sequence shown here is derived from an EMBL/GenBank/DDBJ whole genome shotgun (WGS) entry which is preliminary data.</text>
</comment>
<evidence type="ECO:0000256" key="2">
    <source>
        <dbReference type="PROSITE-ProRule" id="PRU00504"/>
    </source>
</evidence>
<feature type="domain" description="Teneurin NHL" evidence="5">
    <location>
        <begin position="204"/>
        <end position="254"/>
    </location>
</feature>
<feature type="signal peptide" evidence="3">
    <location>
        <begin position="1"/>
        <end position="18"/>
    </location>
</feature>
<dbReference type="Gene3D" id="2.120.10.30">
    <property type="entry name" value="TolB, C-terminal domain"/>
    <property type="match status" value="3"/>
</dbReference>
<dbReference type="PANTHER" id="PTHR46388:SF2">
    <property type="entry name" value="NHL REPEAT-CONTAINING PROTEIN 2"/>
    <property type="match status" value="1"/>
</dbReference>
<dbReference type="Pfam" id="PF18962">
    <property type="entry name" value="Por_Secre_tail"/>
    <property type="match status" value="1"/>
</dbReference>
<evidence type="ECO:0000259" key="4">
    <source>
        <dbReference type="Pfam" id="PF18962"/>
    </source>
</evidence>
<dbReference type="InterPro" id="IPR026444">
    <property type="entry name" value="Secre_tail"/>
</dbReference>
<dbReference type="PROSITE" id="PS51125">
    <property type="entry name" value="NHL"/>
    <property type="match status" value="1"/>
</dbReference>
<keyword evidence="3" id="KW-0732">Signal</keyword>
<dbReference type="NCBIfam" id="TIGR04183">
    <property type="entry name" value="Por_Secre_tail"/>
    <property type="match status" value="1"/>
</dbReference>
<organism evidence="6 7">
    <name type="scientific">Flavipsychrobacter stenotrophus</name>
    <dbReference type="NCBI Taxonomy" id="2077091"/>
    <lineage>
        <taxon>Bacteria</taxon>
        <taxon>Pseudomonadati</taxon>
        <taxon>Bacteroidota</taxon>
        <taxon>Chitinophagia</taxon>
        <taxon>Chitinophagales</taxon>
        <taxon>Chitinophagaceae</taxon>
        <taxon>Flavipsychrobacter</taxon>
    </lineage>
</organism>
<dbReference type="InterPro" id="IPR011042">
    <property type="entry name" value="6-blade_b-propeller_TolB-like"/>
</dbReference>
<keyword evidence="7" id="KW-1185">Reference proteome</keyword>
<feature type="domain" description="Teneurin NHL" evidence="5">
    <location>
        <begin position="148"/>
        <end position="198"/>
    </location>
</feature>
<protein>
    <submittedName>
        <fullName evidence="6">Uncharacterized protein</fullName>
    </submittedName>
</protein>
<feature type="chain" id="PRO_5015444322" evidence="3">
    <location>
        <begin position="19"/>
        <end position="443"/>
    </location>
</feature>
<dbReference type="PANTHER" id="PTHR46388">
    <property type="entry name" value="NHL REPEAT-CONTAINING PROTEIN 2"/>
    <property type="match status" value="1"/>
</dbReference>
<dbReference type="OrthoDB" id="9043075at2"/>
<feature type="domain" description="Secretion system C-terminal sorting" evidence="4">
    <location>
        <begin position="375"/>
        <end position="439"/>
    </location>
</feature>
<dbReference type="Proteomes" id="UP000239872">
    <property type="component" value="Unassembled WGS sequence"/>
</dbReference>
<dbReference type="InterPro" id="IPR056822">
    <property type="entry name" value="TEN_NHL"/>
</dbReference>
<dbReference type="AlphaFoldDB" id="A0A2S7T027"/>
<dbReference type="InterPro" id="IPR001258">
    <property type="entry name" value="NHL_repeat"/>
</dbReference>
<sequence>MKKLLFAFFMCSLGTVSAQNIHTYAGTGTAGYSGDGAPATAANLNTQYGVWGDTAGNIYFADALNNRIRKVSSSGIVTTIAGTGVAGFSGDGGSPLAAKLDMPIAVNLDAQGNIYIADMNNNRIRKITVSEVGSIITTIAGNGTAGYTGDGNPATSATLNQPQGVFVDRTGNVLVADNYNNAIRKIAPSGIISTIAGNGSAGYTGDGVAATATSLNREAGVCTDTAGNIYIADAINNRIRMINTAGIITTIAGTGVLGYNGDGLAATATQLRAPKYIFVDNSGDVYFSDADNYRVRKLNRSTNTISTIAGTGTAGSTGDEGPAVAAKLNFPQGIFIDKYSRIFIGDGVNHRIRVIGEDPTLGIPGAEHAGADISIYPNPTSDRLVITSGTELLKEIVITNMLGAVVYKQQPNSKEINIDVTALNAGIYIVTINGYSYKILKEK</sequence>
<feature type="repeat" description="NHL" evidence="2">
    <location>
        <begin position="159"/>
        <end position="189"/>
    </location>
</feature>
<dbReference type="EMBL" id="PPSL01000001">
    <property type="protein sequence ID" value="PQJ12221.1"/>
    <property type="molecule type" value="Genomic_DNA"/>
</dbReference>
<proteinExistence type="predicted"/>
<dbReference type="CDD" id="cd14953">
    <property type="entry name" value="NHL_like_1"/>
    <property type="match status" value="1"/>
</dbReference>
<dbReference type="Pfam" id="PF25021">
    <property type="entry name" value="TEN_NHL"/>
    <property type="match status" value="2"/>
</dbReference>
<dbReference type="SUPFAM" id="SSF101898">
    <property type="entry name" value="NHL repeat"/>
    <property type="match status" value="1"/>
</dbReference>
<dbReference type="RefSeq" id="WP_105037105.1">
    <property type="nucleotide sequence ID" value="NZ_PPSL01000001.1"/>
</dbReference>
<gene>
    <name evidence="6" type="ORF">CJD36_000220</name>
</gene>
<evidence type="ECO:0000256" key="3">
    <source>
        <dbReference type="SAM" id="SignalP"/>
    </source>
</evidence>
<evidence type="ECO:0000313" key="7">
    <source>
        <dbReference type="Proteomes" id="UP000239872"/>
    </source>
</evidence>
<keyword evidence="1" id="KW-0677">Repeat</keyword>
<reference evidence="6 7" key="1">
    <citation type="submission" date="2018-01" db="EMBL/GenBank/DDBJ databases">
        <title>A novel member of the phylum Bacteroidetes isolated from glacier ice.</title>
        <authorList>
            <person name="Liu Q."/>
            <person name="Xin Y.-H."/>
        </authorList>
    </citation>
    <scope>NUCLEOTIDE SEQUENCE [LARGE SCALE GENOMIC DNA]</scope>
    <source>
        <strain evidence="6 7">RB1R16</strain>
    </source>
</reference>
<accession>A0A2S7T027</accession>